<proteinExistence type="predicted"/>
<dbReference type="EMBL" id="JAAAIP010001531">
    <property type="protein sequence ID" value="KAG0305875.1"/>
    <property type="molecule type" value="Genomic_DNA"/>
</dbReference>
<sequence>MIKTASKTTASKTTITTTTNTNTTTTTSMSTHRVDCINRDPCWMAVTNTMDRDSSRSRSGRTQPRQGTDLVVKRSLYPGRYRAINGNANSSISSSSNQ</sequence>
<evidence type="ECO:0000313" key="2">
    <source>
        <dbReference type="EMBL" id="KAG0305875.1"/>
    </source>
</evidence>
<dbReference type="AlphaFoldDB" id="A0A9P6UJS8"/>
<name>A0A9P6UJS8_9FUNG</name>
<organism evidence="2 3">
    <name type="scientific">Dissophora globulifera</name>
    <dbReference type="NCBI Taxonomy" id="979702"/>
    <lineage>
        <taxon>Eukaryota</taxon>
        <taxon>Fungi</taxon>
        <taxon>Fungi incertae sedis</taxon>
        <taxon>Mucoromycota</taxon>
        <taxon>Mortierellomycotina</taxon>
        <taxon>Mortierellomycetes</taxon>
        <taxon>Mortierellales</taxon>
        <taxon>Mortierellaceae</taxon>
        <taxon>Dissophora</taxon>
    </lineage>
</organism>
<accession>A0A9P6UJS8</accession>
<dbReference type="Proteomes" id="UP000738325">
    <property type="component" value="Unassembled WGS sequence"/>
</dbReference>
<reference evidence="2" key="1">
    <citation type="journal article" date="2020" name="Fungal Divers.">
        <title>Resolving the Mortierellaceae phylogeny through synthesis of multi-gene phylogenetics and phylogenomics.</title>
        <authorList>
            <person name="Vandepol N."/>
            <person name="Liber J."/>
            <person name="Desiro A."/>
            <person name="Na H."/>
            <person name="Kennedy M."/>
            <person name="Barry K."/>
            <person name="Grigoriev I.V."/>
            <person name="Miller A.N."/>
            <person name="O'Donnell K."/>
            <person name="Stajich J.E."/>
            <person name="Bonito G."/>
        </authorList>
    </citation>
    <scope>NUCLEOTIDE SEQUENCE</scope>
    <source>
        <strain evidence="2">REB-010B</strain>
    </source>
</reference>
<evidence type="ECO:0000256" key="1">
    <source>
        <dbReference type="SAM" id="MobiDB-lite"/>
    </source>
</evidence>
<protein>
    <submittedName>
        <fullName evidence="2">Uncharacterized protein</fullName>
    </submittedName>
</protein>
<evidence type="ECO:0000313" key="3">
    <source>
        <dbReference type="Proteomes" id="UP000738325"/>
    </source>
</evidence>
<feature type="region of interest" description="Disordered" evidence="1">
    <location>
        <begin position="48"/>
        <end position="74"/>
    </location>
</feature>
<feature type="non-terminal residue" evidence="2">
    <location>
        <position position="98"/>
    </location>
</feature>
<gene>
    <name evidence="2" type="ORF">BGZ99_001963</name>
</gene>
<feature type="region of interest" description="Disordered" evidence="1">
    <location>
        <begin position="1"/>
        <end position="30"/>
    </location>
</feature>
<comment type="caution">
    <text evidence="2">The sequence shown here is derived from an EMBL/GenBank/DDBJ whole genome shotgun (WGS) entry which is preliminary data.</text>
</comment>
<keyword evidence="3" id="KW-1185">Reference proteome</keyword>